<accession>A0A6M0K5V9</accession>
<proteinExistence type="predicted"/>
<keyword evidence="2" id="KW-1185">Reference proteome</keyword>
<organism evidence="1 2">
    <name type="scientific">Thiorhodococcus minor</name>
    <dbReference type="NCBI Taxonomy" id="57489"/>
    <lineage>
        <taxon>Bacteria</taxon>
        <taxon>Pseudomonadati</taxon>
        <taxon>Pseudomonadota</taxon>
        <taxon>Gammaproteobacteria</taxon>
        <taxon>Chromatiales</taxon>
        <taxon>Chromatiaceae</taxon>
        <taxon>Thiorhodococcus</taxon>
    </lineage>
</organism>
<comment type="caution">
    <text evidence="1">The sequence shown here is derived from an EMBL/GenBank/DDBJ whole genome shotgun (WGS) entry which is preliminary data.</text>
</comment>
<gene>
    <name evidence="1" type="ORF">G3446_25280</name>
</gene>
<evidence type="ECO:0000313" key="2">
    <source>
        <dbReference type="Proteomes" id="UP000483379"/>
    </source>
</evidence>
<dbReference type="EMBL" id="JAAIJQ010000153">
    <property type="protein sequence ID" value="NEV65120.1"/>
    <property type="molecule type" value="Genomic_DNA"/>
</dbReference>
<protein>
    <submittedName>
        <fullName evidence="1">Uncharacterized protein</fullName>
    </submittedName>
</protein>
<evidence type="ECO:0000313" key="1">
    <source>
        <dbReference type="EMBL" id="NEV65120.1"/>
    </source>
</evidence>
<dbReference type="Proteomes" id="UP000483379">
    <property type="component" value="Unassembled WGS sequence"/>
</dbReference>
<reference evidence="1 2" key="1">
    <citation type="submission" date="2020-02" db="EMBL/GenBank/DDBJ databases">
        <title>Genome sequences of Thiorhodococcus mannitoliphagus and Thiorhodococcus minor, purple sulfur photosynthetic bacteria in the gammaproteobacterial family, Chromatiaceae.</title>
        <authorList>
            <person name="Aviles F.A."/>
            <person name="Meyer T.E."/>
            <person name="Kyndt J.A."/>
        </authorList>
    </citation>
    <scope>NUCLEOTIDE SEQUENCE [LARGE SCALE GENOMIC DNA]</scope>
    <source>
        <strain evidence="1 2">DSM 11518</strain>
    </source>
</reference>
<sequence>MTLSEPDIIRIQQTDPAAIDPAMRDDMPVSWYRRDGGDYQVISRYGDPAWQFPQSRFAAGTQASDRRMDFDTIPLVFRPALKAILQHWDVEVRPRGASLTTLFYGSKSFLAYLERLQVTCLSQITAMHCASYAAHCRSLTGLDGKRLSRYTLANRFVAVEALQRWALGTPYAFSAPWPESSAAHLAGLTGQGPRRATTPVIPDDVLKSLFQAAVERLQGAERLFEAYSAVESERARLERGGSRNGSVNGPIRTLIRAFGFRDKRDFNAAYAELLPAAAIVILRPYRGFAFMSSATSRVVPSLEGSAGTRPKTRMEIRATGWFPAPTRPVRAKPSG</sequence>
<name>A0A6M0K5V9_9GAMM</name>
<dbReference type="AlphaFoldDB" id="A0A6M0K5V9"/>